<evidence type="ECO:0000313" key="3">
    <source>
        <dbReference type="WBParaSite" id="SBAD_0001225101-mRNA-1"/>
    </source>
</evidence>
<dbReference type="Gene3D" id="3.40.33.10">
    <property type="entry name" value="CAP"/>
    <property type="match status" value="1"/>
</dbReference>
<dbReference type="WBParaSite" id="SBAD_0001225101-mRNA-1">
    <property type="protein sequence ID" value="SBAD_0001225101-mRNA-1"/>
    <property type="gene ID" value="SBAD_0001225101"/>
</dbReference>
<dbReference type="AlphaFoldDB" id="A0A183J7K7"/>
<dbReference type="OrthoDB" id="737510at2759"/>
<gene>
    <name evidence="1" type="ORF">SBAD_LOCUS11854</name>
</gene>
<reference evidence="1 2" key="2">
    <citation type="submission" date="2018-11" db="EMBL/GenBank/DDBJ databases">
        <authorList>
            <consortium name="Pathogen Informatics"/>
        </authorList>
    </citation>
    <scope>NUCLEOTIDE SEQUENCE [LARGE SCALE GENOMIC DNA]</scope>
</reference>
<dbReference type="EMBL" id="UZAM01016499">
    <property type="protein sequence ID" value="VDP43507.1"/>
    <property type="molecule type" value="Genomic_DNA"/>
</dbReference>
<accession>A0A183J7K7</accession>
<proteinExistence type="predicted"/>
<evidence type="ECO:0000313" key="1">
    <source>
        <dbReference type="EMBL" id="VDP43507.1"/>
    </source>
</evidence>
<organism evidence="3">
    <name type="scientific">Soboliphyme baturini</name>
    <dbReference type="NCBI Taxonomy" id="241478"/>
    <lineage>
        <taxon>Eukaryota</taxon>
        <taxon>Metazoa</taxon>
        <taxon>Ecdysozoa</taxon>
        <taxon>Nematoda</taxon>
        <taxon>Enoplea</taxon>
        <taxon>Dorylaimia</taxon>
        <taxon>Dioctophymatida</taxon>
        <taxon>Dioctophymatoidea</taxon>
        <taxon>Soboliphymatidae</taxon>
        <taxon>Soboliphyme</taxon>
    </lineage>
</organism>
<reference evidence="3" key="1">
    <citation type="submission" date="2016-06" db="UniProtKB">
        <authorList>
            <consortium name="WormBaseParasite"/>
        </authorList>
    </citation>
    <scope>IDENTIFICATION</scope>
</reference>
<evidence type="ECO:0000313" key="2">
    <source>
        <dbReference type="Proteomes" id="UP000270296"/>
    </source>
</evidence>
<dbReference type="InterPro" id="IPR035940">
    <property type="entry name" value="CAP_sf"/>
</dbReference>
<keyword evidence="2" id="KW-1185">Reference proteome</keyword>
<name>A0A183J7K7_9BILA</name>
<sequence>MYYSPTKDVCQPTMANAVYGQKQCRDYRQAMWYRAQDIGCGLSLCDSIQGAPFPSKSFLAVCAMTYIATGSQKSTENAPAPPFVQGQIFKSCQYCCRSYKCSKNLCSPTAAQLIDLTRLENPVSLKDAFATTSAQISQYMGQGMTSTSVVGKICTVSSVSGCPYLGPVNDLYSSYFNTHYYVLDQNMYQIRLSQGWTPMGILGYAVPGPILCGATVPIYNVWDQLSGYIQLPKGPQLAGLLSPPRRTRYYGGIGFAVWSA</sequence>
<protein>
    <submittedName>
        <fullName evidence="3">Peptidase A1 domain-containing protein</fullName>
    </submittedName>
</protein>
<dbReference type="Proteomes" id="UP000270296">
    <property type="component" value="Unassembled WGS sequence"/>
</dbReference>